<dbReference type="RefSeq" id="WP_159554282.1">
    <property type="nucleotide sequence ID" value="NZ_JBHLWH010000002.1"/>
</dbReference>
<sequence length="238" mass="25443">MAKNKNTDNPGTQSLGWWVSGGLVVVLIVGIIVGVVLWPRDTTTAPENTTTPTATATATEQAPTTAPTQAGAACQTSDADQTVPSEAPETVWKTHPDQMLVPTSEEYGPSVQDGNLWTCFERSPTGAVFAGPNLLAAMSQGEVDSAVPGPGRDDVLEEISSAGSDYERPVVEGFRVLAADENNATINYWMTGEGTTASYGLDLVWDEGTGDWRLNFETPGDHPRVSILEDTSPYVRWR</sequence>
<dbReference type="Pfam" id="PF26526">
    <property type="entry name" value="DUF8175"/>
    <property type="match status" value="1"/>
</dbReference>
<gene>
    <name evidence="4" type="ORF">ACFFIO_00620</name>
</gene>
<keyword evidence="2" id="KW-1133">Transmembrane helix</keyword>
<feature type="region of interest" description="Disordered" evidence="1">
    <location>
        <begin position="42"/>
        <end position="82"/>
    </location>
</feature>
<evidence type="ECO:0000313" key="4">
    <source>
        <dbReference type="EMBL" id="MFC0247004.1"/>
    </source>
</evidence>
<organism evidence="4 5">
    <name type="scientific">Citricoccus parietis</name>
    <dbReference type="NCBI Taxonomy" id="592307"/>
    <lineage>
        <taxon>Bacteria</taxon>
        <taxon>Bacillati</taxon>
        <taxon>Actinomycetota</taxon>
        <taxon>Actinomycetes</taxon>
        <taxon>Micrococcales</taxon>
        <taxon>Micrococcaceae</taxon>
        <taxon>Citricoccus</taxon>
    </lineage>
</organism>
<keyword evidence="2" id="KW-0472">Membrane</keyword>
<dbReference type="Proteomes" id="UP001589766">
    <property type="component" value="Unassembled WGS sequence"/>
</dbReference>
<evidence type="ECO:0000313" key="5">
    <source>
        <dbReference type="Proteomes" id="UP001589766"/>
    </source>
</evidence>
<evidence type="ECO:0000256" key="1">
    <source>
        <dbReference type="SAM" id="MobiDB-lite"/>
    </source>
</evidence>
<dbReference type="InterPro" id="IPR058488">
    <property type="entry name" value="DUF8175"/>
</dbReference>
<reference evidence="4 5" key="1">
    <citation type="submission" date="2024-09" db="EMBL/GenBank/DDBJ databases">
        <authorList>
            <person name="Sun Q."/>
            <person name="Mori K."/>
        </authorList>
    </citation>
    <scope>NUCLEOTIDE SEQUENCE [LARGE SCALE GENOMIC DNA]</scope>
    <source>
        <strain evidence="4 5">CCM 7609</strain>
    </source>
</reference>
<accession>A0ABV6F0W3</accession>
<name>A0ABV6F0W3_9MICC</name>
<feature type="transmembrane region" description="Helical" evidence="2">
    <location>
        <begin position="15"/>
        <end position="38"/>
    </location>
</feature>
<feature type="domain" description="DUF8175" evidence="3">
    <location>
        <begin position="59"/>
        <end position="235"/>
    </location>
</feature>
<evidence type="ECO:0000256" key="2">
    <source>
        <dbReference type="SAM" id="Phobius"/>
    </source>
</evidence>
<feature type="compositionally biased region" description="Low complexity" evidence="1">
    <location>
        <begin position="42"/>
        <end position="73"/>
    </location>
</feature>
<keyword evidence="2" id="KW-0812">Transmembrane</keyword>
<dbReference type="EMBL" id="JBHLWH010000002">
    <property type="protein sequence ID" value="MFC0247004.1"/>
    <property type="molecule type" value="Genomic_DNA"/>
</dbReference>
<protein>
    <recommendedName>
        <fullName evidence="3">DUF8175 domain-containing protein</fullName>
    </recommendedName>
</protein>
<comment type="caution">
    <text evidence="4">The sequence shown here is derived from an EMBL/GenBank/DDBJ whole genome shotgun (WGS) entry which is preliminary data.</text>
</comment>
<evidence type="ECO:0000259" key="3">
    <source>
        <dbReference type="Pfam" id="PF26526"/>
    </source>
</evidence>
<proteinExistence type="predicted"/>
<keyword evidence="5" id="KW-1185">Reference proteome</keyword>